<dbReference type="GO" id="GO:0140098">
    <property type="term" value="F:catalytic activity, acting on RNA"/>
    <property type="evidence" value="ECO:0007669"/>
    <property type="project" value="UniProtKB-ARBA"/>
</dbReference>
<keyword evidence="7" id="KW-1185">Reference proteome</keyword>
<feature type="domain" description="Pseudouridine synthase RsuA/RluA-like" evidence="5">
    <location>
        <begin position="73"/>
        <end position="224"/>
    </location>
</feature>
<dbReference type="eggNOG" id="COG0564">
    <property type="taxonomic scope" value="Bacteria"/>
</dbReference>
<accession>U4TYF8</accession>
<dbReference type="InterPro" id="IPR020103">
    <property type="entry name" value="PsdUridine_synth_cat_dom_sf"/>
</dbReference>
<dbReference type="InterPro" id="IPR006224">
    <property type="entry name" value="PsdUridine_synth_RluA-like_CS"/>
</dbReference>
<evidence type="ECO:0000259" key="5">
    <source>
        <dbReference type="Pfam" id="PF00849"/>
    </source>
</evidence>
<evidence type="ECO:0000256" key="1">
    <source>
        <dbReference type="ARBA" id="ARBA00000073"/>
    </source>
</evidence>
<comment type="catalytic activity">
    <reaction evidence="1">
        <text>a uridine in RNA = a pseudouridine in RNA</text>
        <dbReference type="Rhea" id="RHEA:48348"/>
        <dbReference type="Rhea" id="RHEA-COMP:12068"/>
        <dbReference type="Rhea" id="RHEA-COMP:12069"/>
        <dbReference type="ChEBI" id="CHEBI:65314"/>
        <dbReference type="ChEBI" id="CHEBI:65315"/>
    </reaction>
</comment>
<dbReference type="GO" id="GO:0003723">
    <property type="term" value="F:RNA binding"/>
    <property type="evidence" value="ECO:0007669"/>
    <property type="project" value="InterPro"/>
</dbReference>
<dbReference type="Proteomes" id="UP000030647">
    <property type="component" value="Unassembled WGS sequence"/>
</dbReference>
<name>U4TYF8_9LACO</name>
<dbReference type="HOGENOM" id="CLU_016902_8_1_9"/>
<evidence type="ECO:0000313" key="7">
    <source>
        <dbReference type="Proteomes" id="UP000030647"/>
    </source>
</evidence>
<dbReference type="STRING" id="1231336.L248_0021"/>
<reference evidence="7" key="1">
    <citation type="journal article" date="2013" name="Genome Announc.">
        <title>Whole-Genome Sequencing of Lactobacillus shenzhenensis Strain LY-73T.</title>
        <authorList>
            <person name="Lin Z."/>
            <person name="Liu Z."/>
            <person name="Yang R."/>
            <person name="Zou Y."/>
            <person name="Wan D."/>
            <person name="Chen J."/>
            <person name="Guo M."/>
            <person name="Zhao J."/>
            <person name="Fang C."/>
            <person name="Yang R."/>
            <person name="Liu F."/>
        </authorList>
    </citation>
    <scope>NUCLEOTIDE SEQUENCE [LARGE SCALE GENOMIC DNA]</scope>
    <source>
        <strain evidence="7">LY-73</strain>
    </source>
</reference>
<gene>
    <name evidence="6" type="primary">rluD</name>
    <name evidence="6" type="ORF">L248_0021</name>
</gene>
<dbReference type="PANTHER" id="PTHR21600:SF87">
    <property type="entry name" value="RNA PSEUDOURIDYLATE SYNTHASE DOMAIN-CONTAINING PROTEIN 1"/>
    <property type="match status" value="1"/>
</dbReference>
<sequence>MRAQLQAWRIPKKWIHFLRIERAVQVNGGYRSMHEMMRAGETVTLQFRNVEAAAQDYPGTEASRLSLCHDDPDVLVVDKPAGEKMHPNQVGEGGTLMNDAASYLRAQGAAAEMVHRLDQATSGAVLIAKNPLVVPLLNRQLAVKALHREYLAVVPATPVLPDQGHFTGPILHSPTDVRRRVVDEKNGQAADTEFRVLARSPRGQLLLLTLHSGRTHQIRVHLAHAGLPILGDPLYGPDADHVPADGMLLHAWRLTWETPLGFGRQTAVAPVPERFYATGFFPM</sequence>
<dbReference type="GO" id="GO:0009982">
    <property type="term" value="F:pseudouridine synthase activity"/>
    <property type="evidence" value="ECO:0007669"/>
    <property type="project" value="InterPro"/>
</dbReference>
<dbReference type="SUPFAM" id="SSF55120">
    <property type="entry name" value="Pseudouridine synthase"/>
    <property type="match status" value="1"/>
</dbReference>
<comment type="similarity">
    <text evidence="2">Belongs to the pseudouridine synthase RluA family.</text>
</comment>
<dbReference type="PROSITE" id="PS01129">
    <property type="entry name" value="PSI_RLU"/>
    <property type="match status" value="1"/>
</dbReference>
<organism evidence="6 7">
    <name type="scientific">Schleiferilactobacillus shenzhenensis LY-73</name>
    <dbReference type="NCBI Taxonomy" id="1231336"/>
    <lineage>
        <taxon>Bacteria</taxon>
        <taxon>Bacillati</taxon>
        <taxon>Bacillota</taxon>
        <taxon>Bacilli</taxon>
        <taxon>Lactobacillales</taxon>
        <taxon>Lactobacillaceae</taxon>
        <taxon>Schleiferilactobacillus</taxon>
    </lineage>
</organism>
<dbReference type="Pfam" id="PF00849">
    <property type="entry name" value="PseudoU_synth_2"/>
    <property type="match status" value="1"/>
</dbReference>
<dbReference type="AlphaFoldDB" id="U4TYF8"/>
<dbReference type="PANTHER" id="PTHR21600">
    <property type="entry name" value="MITOCHONDRIAL RNA PSEUDOURIDINE SYNTHASE"/>
    <property type="match status" value="1"/>
</dbReference>
<evidence type="ECO:0000256" key="3">
    <source>
        <dbReference type="ARBA" id="ARBA00031870"/>
    </source>
</evidence>
<dbReference type="CDD" id="cd02869">
    <property type="entry name" value="PseudoU_synth_RluA_like"/>
    <property type="match status" value="1"/>
</dbReference>
<dbReference type="Gene3D" id="3.30.2350.10">
    <property type="entry name" value="Pseudouridine synthase"/>
    <property type="match status" value="1"/>
</dbReference>
<dbReference type="InterPro" id="IPR050188">
    <property type="entry name" value="RluA_PseudoU_synthase"/>
</dbReference>
<evidence type="ECO:0000313" key="6">
    <source>
        <dbReference type="EMBL" id="ERL66342.1"/>
    </source>
</evidence>
<protein>
    <recommendedName>
        <fullName evidence="3">RNA pseudouridylate synthase</fullName>
    </recommendedName>
    <alternativeName>
        <fullName evidence="4">RNA-uridine isomerase</fullName>
    </alternativeName>
</protein>
<evidence type="ECO:0000256" key="2">
    <source>
        <dbReference type="ARBA" id="ARBA00010876"/>
    </source>
</evidence>
<evidence type="ECO:0000256" key="4">
    <source>
        <dbReference type="ARBA" id="ARBA00033164"/>
    </source>
</evidence>
<dbReference type="GO" id="GO:0000455">
    <property type="term" value="P:enzyme-directed rRNA pseudouridine synthesis"/>
    <property type="evidence" value="ECO:0007669"/>
    <property type="project" value="TreeGrafter"/>
</dbReference>
<dbReference type="EMBL" id="KI271582">
    <property type="protein sequence ID" value="ERL66342.1"/>
    <property type="molecule type" value="Genomic_DNA"/>
</dbReference>
<proteinExistence type="inferred from homology"/>
<dbReference type="InterPro" id="IPR006145">
    <property type="entry name" value="PsdUridine_synth_RsuA/RluA"/>
</dbReference>